<keyword evidence="1" id="KW-0732">Signal</keyword>
<reference evidence="3 4" key="1">
    <citation type="submission" date="2019-01" db="EMBL/GenBank/DDBJ databases">
        <title>Pseudolysobacter antarctica gen. nov., sp. nov., isolated from Fildes Peninsula, Antarctica.</title>
        <authorList>
            <person name="Wei Z."/>
            <person name="Peng F."/>
        </authorList>
    </citation>
    <scope>NUCLEOTIDE SEQUENCE [LARGE SCALE GENOMIC DNA]</scope>
    <source>
        <strain evidence="3 4">AQ6-296</strain>
    </source>
</reference>
<feature type="domain" description="DUF6438" evidence="2">
    <location>
        <begin position="59"/>
        <end position="170"/>
    </location>
</feature>
<sequence>MKIPLFDFAKVLAILMLVGVSQTSAATDAQITSRLQKVLEEGPVPTDESVARTAIPIDSISLERTPCYGLCPDYSITFNKDGYAFMEGRGNTAHNGKFHAEINLHDFIRLCQLVYVANFFNLRDSYSAGWTDDTTMILIVVAGKTKKRVSDYGDVGPAQVWAMGRAIDAISTTLEWKPAENPSIQQPKVSH</sequence>
<dbReference type="EMBL" id="CP035704">
    <property type="protein sequence ID" value="QBB71822.1"/>
    <property type="molecule type" value="Genomic_DNA"/>
</dbReference>
<feature type="chain" id="PRO_5019038055" description="DUF6438 domain-containing protein" evidence="1">
    <location>
        <begin position="26"/>
        <end position="191"/>
    </location>
</feature>
<dbReference type="OrthoDB" id="6057815at2"/>
<dbReference type="KEGG" id="xbc:ELE36_16470"/>
<feature type="signal peptide" evidence="1">
    <location>
        <begin position="1"/>
        <end position="25"/>
    </location>
</feature>
<dbReference type="InterPro" id="IPR045497">
    <property type="entry name" value="DUF6438"/>
</dbReference>
<organism evidence="3 4">
    <name type="scientific">Pseudolysobacter antarcticus</name>
    <dbReference type="NCBI Taxonomy" id="2511995"/>
    <lineage>
        <taxon>Bacteria</taxon>
        <taxon>Pseudomonadati</taxon>
        <taxon>Pseudomonadota</taxon>
        <taxon>Gammaproteobacteria</taxon>
        <taxon>Lysobacterales</taxon>
        <taxon>Rhodanobacteraceae</taxon>
        <taxon>Pseudolysobacter</taxon>
    </lineage>
</organism>
<proteinExistence type="predicted"/>
<accession>A0A411HMW7</accession>
<gene>
    <name evidence="3" type="ORF">ELE36_16470</name>
</gene>
<evidence type="ECO:0000259" key="2">
    <source>
        <dbReference type="Pfam" id="PF20033"/>
    </source>
</evidence>
<dbReference type="AlphaFoldDB" id="A0A411HMW7"/>
<evidence type="ECO:0000256" key="1">
    <source>
        <dbReference type="SAM" id="SignalP"/>
    </source>
</evidence>
<name>A0A411HMW7_9GAMM</name>
<evidence type="ECO:0000313" key="4">
    <source>
        <dbReference type="Proteomes" id="UP000291562"/>
    </source>
</evidence>
<dbReference type="RefSeq" id="WP_129835206.1">
    <property type="nucleotide sequence ID" value="NZ_CP035704.1"/>
</dbReference>
<evidence type="ECO:0000313" key="3">
    <source>
        <dbReference type="EMBL" id="QBB71822.1"/>
    </source>
</evidence>
<dbReference type="Proteomes" id="UP000291562">
    <property type="component" value="Chromosome"/>
</dbReference>
<keyword evidence="4" id="KW-1185">Reference proteome</keyword>
<protein>
    <recommendedName>
        <fullName evidence="2">DUF6438 domain-containing protein</fullName>
    </recommendedName>
</protein>
<dbReference type="Pfam" id="PF20033">
    <property type="entry name" value="DUF6438"/>
    <property type="match status" value="1"/>
</dbReference>